<keyword evidence="3" id="KW-0274">FAD</keyword>
<dbReference type="InterPro" id="IPR016164">
    <property type="entry name" value="FAD-linked_Oxase-like_C"/>
</dbReference>
<evidence type="ECO:0000313" key="6">
    <source>
        <dbReference type="Proteomes" id="UP000634455"/>
    </source>
</evidence>
<sequence length="485" mass="51630">MNEVILNVDVSPFVDALAAVVGEANVLTQLDDVAAYVQDWTSAYHSSALAVVRPKTTSEVSKIVGLCSAENIAIVPQGGRTGLCGGGVPINGQPSVVVSLTRMNAVRSFDVAGRTVVAEAGTVLEALHAEAENNDLIFPLVFGAKGSCTIGGNLATNAGGSNVLRYGNARELCLGVEAVMPDGTVINTMTGLRKDNTGYDLKDLLIGAEGTLGIITAAVFKLFPMPTARSTAFLSVGELDDAITVLNRLQDHTGGCVEAFEFMPKPAVDVICKVFPDIRTPLDTPAENGILVEVASSRPHDAKVMEDGSICLELEVMELLSVLMEEGVVLDAMLAQSEQQRADLWKMRESILEAITEAGPAYHLDISLPLSQIACFVGEMDAKMAKLGFQPLTVGHLGDGNLHYALSAAEGRDWEELPLDTAKEMVFTLLTELNGSFSAEHGIGQSKLDVMRKLKEATQIAVMRQIKTVLDPKNIMNPGKLIPTE</sequence>
<dbReference type="SUPFAM" id="SSF55103">
    <property type="entry name" value="FAD-linked oxidases, C-terminal domain"/>
    <property type="match status" value="1"/>
</dbReference>
<dbReference type="Gene3D" id="3.30.70.2190">
    <property type="match status" value="1"/>
</dbReference>
<dbReference type="InterPro" id="IPR006094">
    <property type="entry name" value="Oxid_FAD_bind_N"/>
</dbReference>
<dbReference type="Gene3D" id="3.30.465.10">
    <property type="match status" value="1"/>
</dbReference>
<evidence type="ECO:0000259" key="4">
    <source>
        <dbReference type="PROSITE" id="PS51387"/>
    </source>
</evidence>
<dbReference type="PANTHER" id="PTHR43716:SF2">
    <property type="entry name" value="BLL6224 PROTEIN"/>
    <property type="match status" value="1"/>
</dbReference>
<dbReference type="PROSITE" id="PS51387">
    <property type="entry name" value="FAD_PCMH"/>
    <property type="match status" value="1"/>
</dbReference>
<gene>
    <name evidence="5" type="ORF">GCM10008927_05770</name>
</gene>
<accession>A0ABQ3CWH1</accession>
<protein>
    <submittedName>
        <fullName evidence="5">Oxidoreductase</fullName>
    </submittedName>
</protein>
<dbReference type="InterPro" id="IPR016166">
    <property type="entry name" value="FAD-bd_PCMH"/>
</dbReference>
<dbReference type="InterPro" id="IPR016167">
    <property type="entry name" value="FAD-bd_PCMH_sub1"/>
</dbReference>
<dbReference type="EMBL" id="BMZF01000001">
    <property type="protein sequence ID" value="GHA43861.1"/>
    <property type="molecule type" value="Genomic_DNA"/>
</dbReference>
<comment type="caution">
    <text evidence="5">The sequence shown here is derived from an EMBL/GenBank/DDBJ whole genome shotgun (WGS) entry which is preliminary data.</text>
</comment>
<dbReference type="PANTHER" id="PTHR43716">
    <property type="entry name" value="D-2-HYDROXYGLUTARATE DEHYDROGENASE, MITOCHONDRIAL"/>
    <property type="match status" value="1"/>
</dbReference>
<dbReference type="Proteomes" id="UP000634455">
    <property type="component" value="Unassembled WGS sequence"/>
</dbReference>
<dbReference type="Gene3D" id="3.30.70.2740">
    <property type="match status" value="1"/>
</dbReference>
<dbReference type="Pfam" id="PF01565">
    <property type="entry name" value="FAD_binding_4"/>
    <property type="match status" value="1"/>
</dbReference>
<comment type="similarity">
    <text evidence="1">Belongs to the FAD-binding oxidoreductase/transferase type 4 family.</text>
</comment>
<feature type="domain" description="FAD-binding PCMH-type" evidence="4">
    <location>
        <begin position="44"/>
        <end position="225"/>
    </location>
</feature>
<evidence type="ECO:0000313" key="5">
    <source>
        <dbReference type="EMBL" id="GHA43861.1"/>
    </source>
</evidence>
<keyword evidence="6" id="KW-1185">Reference proteome</keyword>
<evidence type="ECO:0000256" key="2">
    <source>
        <dbReference type="ARBA" id="ARBA00022630"/>
    </source>
</evidence>
<dbReference type="Gene3D" id="3.30.43.10">
    <property type="entry name" value="Uridine Diphospho-n-acetylenolpyruvylglucosamine Reductase, domain 2"/>
    <property type="match status" value="1"/>
</dbReference>
<evidence type="ECO:0000256" key="3">
    <source>
        <dbReference type="ARBA" id="ARBA00022827"/>
    </source>
</evidence>
<dbReference type="Gene3D" id="1.10.45.10">
    <property type="entry name" value="Vanillyl-alcohol Oxidase, Chain A, domain 4"/>
    <property type="match status" value="1"/>
</dbReference>
<dbReference type="InterPro" id="IPR051264">
    <property type="entry name" value="FAD-oxidored/transferase_4"/>
</dbReference>
<name>A0ABQ3CWH1_9RHOB</name>
<dbReference type="InterPro" id="IPR036318">
    <property type="entry name" value="FAD-bd_PCMH-like_sf"/>
</dbReference>
<proteinExistence type="inferred from homology"/>
<dbReference type="RefSeq" id="WP_189639055.1">
    <property type="nucleotide sequence ID" value="NZ_BMZF01000001.1"/>
</dbReference>
<reference evidence="6" key="1">
    <citation type="journal article" date="2019" name="Int. J. Syst. Evol. Microbiol.">
        <title>The Global Catalogue of Microorganisms (GCM) 10K type strain sequencing project: providing services to taxonomists for standard genome sequencing and annotation.</title>
        <authorList>
            <consortium name="The Broad Institute Genomics Platform"/>
            <consortium name="The Broad Institute Genome Sequencing Center for Infectious Disease"/>
            <person name="Wu L."/>
            <person name="Ma J."/>
        </authorList>
    </citation>
    <scope>NUCLEOTIDE SEQUENCE [LARGE SCALE GENOMIC DNA]</scope>
    <source>
        <strain evidence="6">KCTC 32465</strain>
    </source>
</reference>
<dbReference type="Pfam" id="PF02913">
    <property type="entry name" value="FAD-oxidase_C"/>
    <property type="match status" value="1"/>
</dbReference>
<keyword evidence="2" id="KW-0285">Flavoprotein</keyword>
<dbReference type="InterPro" id="IPR016171">
    <property type="entry name" value="Vanillyl_alc_oxidase_C-sub2"/>
</dbReference>
<dbReference type="InterPro" id="IPR016169">
    <property type="entry name" value="FAD-bd_PCMH_sub2"/>
</dbReference>
<evidence type="ECO:0000256" key="1">
    <source>
        <dbReference type="ARBA" id="ARBA00008000"/>
    </source>
</evidence>
<dbReference type="InterPro" id="IPR004113">
    <property type="entry name" value="FAD-bd_oxidored_4_C"/>
</dbReference>
<organism evidence="5 6">
    <name type="scientific">Paramylibacter ulvae</name>
    <dbReference type="NCBI Taxonomy" id="1651968"/>
    <lineage>
        <taxon>Bacteria</taxon>
        <taxon>Pseudomonadati</taxon>
        <taxon>Pseudomonadota</taxon>
        <taxon>Alphaproteobacteria</taxon>
        <taxon>Rhodobacterales</taxon>
        <taxon>Paracoccaceae</taxon>
        <taxon>Paramylibacter</taxon>
    </lineage>
</organism>
<dbReference type="SUPFAM" id="SSF56176">
    <property type="entry name" value="FAD-binding/transporter-associated domain-like"/>
    <property type="match status" value="1"/>
</dbReference>